<dbReference type="Proteomes" id="UP000183658">
    <property type="component" value="Unassembled WGS sequence"/>
</dbReference>
<feature type="signal peptide" evidence="1">
    <location>
        <begin position="1"/>
        <end position="32"/>
    </location>
</feature>
<keyword evidence="3" id="KW-1185">Reference proteome</keyword>
<evidence type="ECO:0000313" key="2">
    <source>
        <dbReference type="EMBL" id="SEQ83067.1"/>
    </source>
</evidence>
<proteinExistence type="predicted"/>
<accession>A0A1H9J8G2</accession>
<dbReference type="AlphaFoldDB" id="A0A1H9J8G2"/>
<keyword evidence="1" id="KW-0732">Signal</keyword>
<sequence>MIRIILLKQKNMKKITLFLLLTVITSASYAQKADTEKKKIKINIPKSELFKDIKTYNIIIQGDDTWNADFANKKKNTYENNLTKNTIEDYSKKDTINPDVRVLMGYKGATYKKASNGQYLLDGDFKYLVLGKNNEILYEKGSNAMLYSPTYNGKPYISLANDLNNIGYKYLTDNNIIISEKEIDFNYGFFDKAEEFTELAAFNTKTDEFLKKMETNSTDRTYLNEMEKFYLTYVGKEYKKIKPKDYNKVIYLNLSITQLLLNDFDKSLDYLETAKQGAGMFSMWPTEAKATIDSFITVNSKNSGVKVDNLTYDSAYYIYINGSVMQNGKTQTGKLKVDRFTNASEGSILSSNDPTKPKVWIYKDNGEVDFIFIDDKTTITTNNGIELIYIPYHSNFILVEKTADSCYKKFESNSNLIYCNQGGKFELKK</sequence>
<evidence type="ECO:0000256" key="1">
    <source>
        <dbReference type="SAM" id="SignalP"/>
    </source>
</evidence>
<dbReference type="EMBL" id="FOFZ01000004">
    <property type="protein sequence ID" value="SEQ83067.1"/>
    <property type="molecule type" value="Genomic_DNA"/>
</dbReference>
<reference evidence="3" key="1">
    <citation type="submission" date="2016-10" db="EMBL/GenBank/DDBJ databases">
        <authorList>
            <person name="Varghese N."/>
            <person name="Submissions S."/>
        </authorList>
    </citation>
    <scope>NUCLEOTIDE SEQUENCE [LARGE SCALE GENOMIC DNA]</scope>
    <source>
        <strain evidence="3">DSM 15719</strain>
    </source>
</reference>
<name>A0A1H9J8G2_FLAFI</name>
<evidence type="ECO:0000313" key="3">
    <source>
        <dbReference type="Proteomes" id="UP000183658"/>
    </source>
</evidence>
<gene>
    <name evidence="2" type="ORF">SAMN05444355_104241</name>
</gene>
<protein>
    <submittedName>
        <fullName evidence="2">Uncharacterized protein</fullName>
    </submittedName>
</protein>
<organism evidence="2 3">
    <name type="scientific">Flavobacterium frigoris</name>
    <dbReference type="NCBI Taxonomy" id="229204"/>
    <lineage>
        <taxon>Bacteria</taxon>
        <taxon>Pseudomonadati</taxon>
        <taxon>Bacteroidota</taxon>
        <taxon>Flavobacteriia</taxon>
        <taxon>Flavobacteriales</taxon>
        <taxon>Flavobacteriaceae</taxon>
        <taxon>Flavobacterium</taxon>
    </lineage>
</organism>
<feature type="chain" id="PRO_5010322051" evidence="1">
    <location>
        <begin position="33"/>
        <end position="429"/>
    </location>
</feature>